<dbReference type="Proteomes" id="UP000611500">
    <property type="component" value="Unassembled WGS sequence"/>
</dbReference>
<reference evidence="2" key="1">
    <citation type="journal article" date="2014" name="Int. J. Syst. Evol. Microbiol.">
        <title>Complete genome sequence of Corynebacterium casei LMG S-19264T (=DSM 44701T), isolated from a smear-ripened cheese.</title>
        <authorList>
            <consortium name="US DOE Joint Genome Institute (JGI-PGF)"/>
            <person name="Walter F."/>
            <person name="Albersmeier A."/>
            <person name="Kalinowski J."/>
            <person name="Ruckert C."/>
        </authorList>
    </citation>
    <scope>NUCLEOTIDE SEQUENCE</scope>
    <source>
        <strain evidence="2">CGMCC 1.7081</strain>
    </source>
</reference>
<dbReference type="RefSeq" id="WP_229861808.1">
    <property type="nucleotide sequence ID" value="NZ_BNAP01000020.1"/>
</dbReference>
<reference evidence="2" key="2">
    <citation type="submission" date="2020-09" db="EMBL/GenBank/DDBJ databases">
        <authorList>
            <person name="Sun Q."/>
            <person name="Zhou Y."/>
        </authorList>
    </citation>
    <scope>NUCLEOTIDE SEQUENCE</scope>
    <source>
        <strain evidence="2">CGMCC 1.7081</strain>
    </source>
</reference>
<gene>
    <name evidence="2" type="ORF">GCM10010961_33400</name>
</gene>
<accession>A0A8J3H8D1</accession>
<proteinExistence type="predicted"/>
<keyword evidence="3" id="KW-1185">Reference proteome</keyword>
<name>A0A8J3H8D1_9RHOB</name>
<protein>
    <submittedName>
        <fullName evidence="2">Uncharacterized protein</fullName>
    </submittedName>
</protein>
<dbReference type="AlphaFoldDB" id="A0A8J3H8D1"/>
<evidence type="ECO:0000256" key="1">
    <source>
        <dbReference type="SAM" id="MobiDB-lite"/>
    </source>
</evidence>
<evidence type="ECO:0000313" key="2">
    <source>
        <dbReference type="EMBL" id="GHG98222.1"/>
    </source>
</evidence>
<feature type="region of interest" description="Disordered" evidence="1">
    <location>
        <begin position="94"/>
        <end position="124"/>
    </location>
</feature>
<dbReference type="EMBL" id="BNAP01000020">
    <property type="protein sequence ID" value="GHG98222.1"/>
    <property type="molecule type" value="Genomic_DNA"/>
</dbReference>
<organism evidence="2 3">
    <name type="scientific">Pseudodonghicola xiamenensis</name>
    <dbReference type="NCBI Taxonomy" id="337702"/>
    <lineage>
        <taxon>Bacteria</taxon>
        <taxon>Pseudomonadati</taxon>
        <taxon>Pseudomonadota</taxon>
        <taxon>Alphaproteobacteria</taxon>
        <taxon>Rhodobacterales</taxon>
        <taxon>Paracoccaceae</taxon>
        <taxon>Pseudodonghicola</taxon>
    </lineage>
</organism>
<feature type="compositionally biased region" description="Basic and acidic residues" evidence="1">
    <location>
        <begin position="113"/>
        <end position="124"/>
    </location>
</feature>
<comment type="caution">
    <text evidence="2">The sequence shown here is derived from an EMBL/GenBank/DDBJ whole genome shotgun (WGS) entry which is preliminary data.</text>
</comment>
<evidence type="ECO:0000313" key="3">
    <source>
        <dbReference type="Proteomes" id="UP000611500"/>
    </source>
</evidence>
<sequence>MQQSPDIGNEETLPAMEQSSDSRDERTELERRVLAHERVLQALIAYMSRTEPRFVDHLRERFVEPMRMARHEHDYRGADDYAEEFIRAVMLLGEPRQPPVDPSKAAKRASASENDRLEGSDPHAQRDQVLVQQRNGIWHVTVNGVFRGDYHQEEHANAAAALLKLSLP</sequence>
<feature type="region of interest" description="Disordered" evidence="1">
    <location>
        <begin position="1"/>
        <end position="28"/>
    </location>
</feature>